<evidence type="ECO:0008006" key="4">
    <source>
        <dbReference type="Google" id="ProtNLM"/>
    </source>
</evidence>
<keyword evidence="1" id="KW-0812">Transmembrane</keyword>
<name>A0A8S7YAB2_ECOLX</name>
<dbReference type="AlphaFoldDB" id="A0A8S7YAB2"/>
<protein>
    <recommendedName>
        <fullName evidence="4">DUF3899 domain-containing protein</fullName>
    </recommendedName>
</protein>
<comment type="caution">
    <text evidence="2">The sequence shown here is derived from an EMBL/GenBank/DDBJ whole genome shotgun (WGS) entry which is preliminary data.</text>
</comment>
<proteinExistence type="predicted"/>
<evidence type="ECO:0000313" key="3">
    <source>
        <dbReference type="Proteomes" id="UP000519182"/>
    </source>
</evidence>
<accession>A0A8S7YAB2</accession>
<reference evidence="2 3" key="1">
    <citation type="submission" date="2020-04" db="EMBL/GenBank/DDBJ databases">
        <authorList>
            <consortium name="GenomeTrakr network: Whole genome sequencing for foodborne pathogen traceback"/>
        </authorList>
    </citation>
    <scope>NUCLEOTIDE SEQUENCE [LARGE SCALE GENOMIC DNA]</scope>
    <source>
        <strain evidence="2 3">PSU-2464</strain>
    </source>
</reference>
<dbReference type="Proteomes" id="UP000519182">
    <property type="component" value="Unassembled WGS sequence"/>
</dbReference>
<gene>
    <name evidence="2" type="ORF">HEP34_005113</name>
</gene>
<evidence type="ECO:0000313" key="2">
    <source>
        <dbReference type="EMBL" id="EFM1448646.1"/>
    </source>
</evidence>
<keyword evidence="1" id="KW-0472">Membrane</keyword>
<feature type="transmembrane region" description="Helical" evidence="1">
    <location>
        <begin position="104"/>
        <end position="122"/>
    </location>
</feature>
<dbReference type="EMBL" id="AATJYL010000098">
    <property type="protein sequence ID" value="EFM1448646.1"/>
    <property type="molecule type" value="Genomic_DNA"/>
</dbReference>
<evidence type="ECO:0000256" key="1">
    <source>
        <dbReference type="SAM" id="Phobius"/>
    </source>
</evidence>
<organism evidence="2 3">
    <name type="scientific">Escherichia coli</name>
    <dbReference type="NCBI Taxonomy" id="562"/>
    <lineage>
        <taxon>Bacteria</taxon>
        <taxon>Pseudomonadati</taxon>
        <taxon>Pseudomonadota</taxon>
        <taxon>Gammaproteobacteria</taxon>
        <taxon>Enterobacterales</taxon>
        <taxon>Enterobacteriaceae</taxon>
        <taxon>Escherichia</taxon>
    </lineage>
</organism>
<sequence>MASNSFYIKGWDLTIFIGVIALKKDIIHYGNAIFWALMVTSFSFFLLDAYYLQQERIFRKIYNILSEKKSDDESVNFFRINPMQYEELKGVETLKYTESLFSKTVILFHAPLFLIIIVFFAMSS</sequence>
<feature type="transmembrane region" description="Helical" evidence="1">
    <location>
        <begin position="32"/>
        <end position="52"/>
    </location>
</feature>
<keyword evidence="1" id="KW-1133">Transmembrane helix</keyword>